<dbReference type="Pfam" id="PF14371">
    <property type="entry name" value="DUF4412"/>
    <property type="match status" value="1"/>
</dbReference>
<dbReference type="Proteomes" id="UP001196870">
    <property type="component" value="Unassembled WGS sequence"/>
</dbReference>
<feature type="domain" description="DUF4412" evidence="2">
    <location>
        <begin position="48"/>
        <end position="150"/>
    </location>
</feature>
<evidence type="ECO:0000313" key="3">
    <source>
        <dbReference type="EMBL" id="MBR0667538.1"/>
    </source>
</evidence>
<dbReference type="InterPro" id="IPR025524">
    <property type="entry name" value="DUF4412"/>
</dbReference>
<keyword evidence="4" id="KW-1185">Reference proteome</keyword>
<feature type="signal peptide" evidence="1">
    <location>
        <begin position="1"/>
        <end position="18"/>
    </location>
</feature>
<proteinExistence type="predicted"/>
<name>A0ABS5F511_9PROT</name>
<evidence type="ECO:0000313" key="4">
    <source>
        <dbReference type="Proteomes" id="UP001196870"/>
    </source>
</evidence>
<feature type="chain" id="PRO_5046582848" evidence="1">
    <location>
        <begin position="19"/>
        <end position="210"/>
    </location>
</feature>
<organism evidence="3 4">
    <name type="scientific">Plastoroseomonas hellenica</name>
    <dbReference type="NCBI Taxonomy" id="2687306"/>
    <lineage>
        <taxon>Bacteria</taxon>
        <taxon>Pseudomonadati</taxon>
        <taxon>Pseudomonadota</taxon>
        <taxon>Alphaproteobacteria</taxon>
        <taxon>Acetobacterales</taxon>
        <taxon>Acetobacteraceae</taxon>
        <taxon>Plastoroseomonas</taxon>
    </lineage>
</organism>
<evidence type="ECO:0000259" key="2">
    <source>
        <dbReference type="Pfam" id="PF14371"/>
    </source>
</evidence>
<dbReference type="RefSeq" id="WP_211855318.1">
    <property type="nucleotide sequence ID" value="NZ_JAAGBB010000036.1"/>
</dbReference>
<reference evidence="4" key="1">
    <citation type="journal article" date="2021" name="Syst. Appl. Microbiol.">
        <title>Roseomonas hellenica sp. nov., isolated from roots of wild-growing Alkanna tinctoria.</title>
        <authorList>
            <person name="Rat A."/>
            <person name="Naranjo H.D."/>
            <person name="Lebbe L."/>
            <person name="Cnockaert M."/>
            <person name="Krigas N."/>
            <person name="Grigoriadou K."/>
            <person name="Maloupa E."/>
            <person name="Willems A."/>
        </authorList>
    </citation>
    <scope>NUCLEOTIDE SEQUENCE [LARGE SCALE GENOMIC DNA]</scope>
    <source>
        <strain evidence="4">LMG 31523</strain>
    </source>
</reference>
<evidence type="ECO:0000256" key="1">
    <source>
        <dbReference type="SAM" id="SignalP"/>
    </source>
</evidence>
<accession>A0ABS5F511</accession>
<comment type="caution">
    <text evidence="3">The sequence shown here is derived from an EMBL/GenBank/DDBJ whole genome shotgun (WGS) entry which is preliminary data.</text>
</comment>
<sequence>MRHALAALLLGLPVAALAQPSQPPLFPTRDVAVTYRTSGGPQGAPQDVQMSWLVSQRLMRVDLPAGAQAGPMSGGWMLLDQRNNRAQVVMEQQRMVMNVDGHAVPGGQGFNPSPNARFAREGSERIAGTACTVWRVEDGSNRARACLTDDGVLLRAQNDAQPGQVLEATRVAYGAQDPARFQVPAGFQPLDMQRMMQGIQRGAPPTPPAR</sequence>
<gene>
    <name evidence="3" type="ORF">GXW71_24490</name>
</gene>
<keyword evidence="1" id="KW-0732">Signal</keyword>
<protein>
    <submittedName>
        <fullName evidence="3">DUF4412 domain-containing protein</fullName>
    </submittedName>
</protein>
<dbReference type="EMBL" id="JAAGBB010000036">
    <property type="protein sequence ID" value="MBR0667538.1"/>
    <property type="molecule type" value="Genomic_DNA"/>
</dbReference>